<accession>A0A1L9UTJ8</accession>
<dbReference type="Pfam" id="PF05705">
    <property type="entry name" value="DUF829"/>
    <property type="match status" value="1"/>
</dbReference>
<proteinExistence type="predicted"/>
<evidence type="ECO:0008006" key="3">
    <source>
        <dbReference type="Google" id="ProtNLM"/>
    </source>
</evidence>
<dbReference type="GeneID" id="93569668"/>
<dbReference type="VEuPathDB" id="FungiDB:ASPBRDRAFT_118537"/>
<dbReference type="PANTHER" id="PTHR12265">
    <property type="entry name" value="TRANSMEMBRANE PROTEIN 53"/>
    <property type="match status" value="1"/>
</dbReference>
<dbReference type="AlphaFoldDB" id="A0A1L9UTJ8"/>
<dbReference type="RefSeq" id="XP_067482160.1">
    <property type="nucleotide sequence ID" value="XM_067617180.1"/>
</dbReference>
<gene>
    <name evidence="1" type="ORF">ASPBRDRAFT_118537</name>
</gene>
<reference evidence="2" key="1">
    <citation type="journal article" date="2017" name="Genome Biol.">
        <title>Comparative genomics reveals high biological diversity and specific adaptations in the industrially and medically important fungal genus Aspergillus.</title>
        <authorList>
            <person name="de Vries R.P."/>
            <person name="Riley R."/>
            <person name="Wiebenga A."/>
            <person name="Aguilar-Osorio G."/>
            <person name="Amillis S."/>
            <person name="Uchima C.A."/>
            <person name="Anderluh G."/>
            <person name="Asadollahi M."/>
            <person name="Askin M."/>
            <person name="Barry K."/>
            <person name="Battaglia E."/>
            <person name="Bayram O."/>
            <person name="Benocci T."/>
            <person name="Braus-Stromeyer S.A."/>
            <person name="Caldana C."/>
            <person name="Canovas D."/>
            <person name="Cerqueira G.C."/>
            <person name="Chen F."/>
            <person name="Chen W."/>
            <person name="Choi C."/>
            <person name="Clum A."/>
            <person name="Dos Santos R.A."/>
            <person name="Damasio A.R."/>
            <person name="Diallinas G."/>
            <person name="Emri T."/>
            <person name="Fekete E."/>
            <person name="Flipphi M."/>
            <person name="Freyberg S."/>
            <person name="Gallo A."/>
            <person name="Gournas C."/>
            <person name="Habgood R."/>
            <person name="Hainaut M."/>
            <person name="Harispe M.L."/>
            <person name="Henrissat B."/>
            <person name="Hilden K.S."/>
            <person name="Hope R."/>
            <person name="Hossain A."/>
            <person name="Karabika E."/>
            <person name="Karaffa L."/>
            <person name="Karanyi Z."/>
            <person name="Krasevec N."/>
            <person name="Kuo A."/>
            <person name="Kusch H."/>
            <person name="LaButti K."/>
            <person name="Lagendijk E.L."/>
            <person name="Lapidus A."/>
            <person name="Levasseur A."/>
            <person name="Lindquist E."/>
            <person name="Lipzen A."/>
            <person name="Logrieco A.F."/>
            <person name="MacCabe A."/>
            <person name="Maekelae M.R."/>
            <person name="Malavazi I."/>
            <person name="Melin P."/>
            <person name="Meyer V."/>
            <person name="Mielnichuk N."/>
            <person name="Miskei M."/>
            <person name="Molnar A.P."/>
            <person name="Mule G."/>
            <person name="Ngan C.Y."/>
            <person name="Orejas M."/>
            <person name="Orosz E."/>
            <person name="Ouedraogo J.P."/>
            <person name="Overkamp K.M."/>
            <person name="Park H.-S."/>
            <person name="Perrone G."/>
            <person name="Piumi F."/>
            <person name="Punt P.J."/>
            <person name="Ram A.F."/>
            <person name="Ramon A."/>
            <person name="Rauscher S."/>
            <person name="Record E."/>
            <person name="Riano-Pachon D.M."/>
            <person name="Robert V."/>
            <person name="Roehrig J."/>
            <person name="Ruller R."/>
            <person name="Salamov A."/>
            <person name="Salih N.S."/>
            <person name="Samson R.A."/>
            <person name="Sandor E."/>
            <person name="Sanguinetti M."/>
            <person name="Schuetze T."/>
            <person name="Sepcic K."/>
            <person name="Shelest E."/>
            <person name="Sherlock G."/>
            <person name="Sophianopoulou V."/>
            <person name="Squina F.M."/>
            <person name="Sun H."/>
            <person name="Susca A."/>
            <person name="Todd R.B."/>
            <person name="Tsang A."/>
            <person name="Unkles S.E."/>
            <person name="van de Wiele N."/>
            <person name="van Rossen-Uffink D."/>
            <person name="Oliveira J.V."/>
            <person name="Vesth T.C."/>
            <person name="Visser J."/>
            <person name="Yu J.-H."/>
            <person name="Zhou M."/>
            <person name="Andersen M.R."/>
            <person name="Archer D.B."/>
            <person name="Baker S.E."/>
            <person name="Benoit I."/>
            <person name="Brakhage A.A."/>
            <person name="Braus G.H."/>
            <person name="Fischer R."/>
            <person name="Frisvad J.C."/>
            <person name="Goldman G.H."/>
            <person name="Houbraken J."/>
            <person name="Oakley B."/>
            <person name="Pocsi I."/>
            <person name="Scazzocchio C."/>
            <person name="Seiboth B."/>
            <person name="vanKuyk P.A."/>
            <person name="Wortman J."/>
            <person name="Dyer P.S."/>
            <person name="Grigoriev I.V."/>
        </authorList>
    </citation>
    <scope>NUCLEOTIDE SEQUENCE [LARGE SCALE GENOMIC DNA]</scope>
    <source>
        <strain evidence="2">CBS 101740 / IMI 381727 / IBT 21946</strain>
    </source>
</reference>
<dbReference type="PANTHER" id="PTHR12265:SF36">
    <property type="entry name" value="P450, PUTATIVE (EUROFUNG)-RELATED"/>
    <property type="match status" value="1"/>
</dbReference>
<dbReference type="InterPro" id="IPR008547">
    <property type="entry name" value="DUF829_TMEM53"/>
</dbReference>
<dbReference type="OMA" id="LAFWMNA"/>
<dbReference type="STRING" id="767769.A0A1L9UTJ8"/>
<dbReference type="Proteomes" id="UP000184499">
    <property type="component" value="Unassembled WGS sequence"/>
</dbReference>
<keyword evidence="2" id="KW-1185">Reference proteome</keyword>
<name>A0A1L9UTJ8_ASPBC</name>
<sequence>MASTAIGVTSLPKPTTLSPTIHAYDPLTPQITSNDKSKNTSSSAPQTIILAYWMNAPQRALTKYTAQYRTLYPSARILTLQSSTGDFMRLPSLFTTLIASTTTKDRKNTTTTNTPLQPALDYLLLHHPPPNDTQQDHLQEKIHIHLFSNGGVHTTTTLLSSYKSTTGYTLPINSLLIDSAPGKPSLVGAFRAFSFILPKNVILKWIGKVLLGCMLLVMFGMRWVVGAEDEVSKGRRMLNDRSVVGDGVRRRCYVYSEGDGLVDWRDVEEHAVEAEGLFGGECVVRREKWGKASGHVEHMRVDGGRYWNLVREVIEG</sequence>
<evidence type="ECO:0000313" key="2">
    <source>
        <dbReference type="Proteomes" id="UP000184499"/>
    </source>
</evidence>
<evidence type="ECO:0000313" key="1">
    <source>
        <dbReference type="EMBL" id="OJJ74912.1"/>
    </source>
</evidence>
<protein>
    <recommendedName>
        <fullName evidence="3">Indole-diterpene biosynthesis protein PaxU</fullName>
    </recommendedName>
</protein>
<organism evidence="1 2">
    <name type="scientific">Aspergillus brasiliensis (strain CBS 101740 / IMI 381727 / IBT 21946)</name>
    <dbReference type="NCBI Taxonomy" id="767769"/>
    <lineage>
        <taxon>Eukaryota</taxon>
        <taxon>Fungi</taxon>
        <taxon>Dikarya</taxon>
        <taxon>Ascomycota</taxon>
        <taxon>Pezizomycotina</taxon>
        <taxon>Eurotiomycetes</taxon>
        <taxon>Eurotiomycetidae</taxon>
        <taxon>Eurotiales</taxon>
        <taxon>Aspergillaceae</taxon>
        <taxon>Aspergillus</taxon>
        <taxon>Aspergillus subgen. Circumdati</taxon>
    </lineage>
</organism>
<dbReference type="OrthoDB" id="77878at2759"/>
<dbReference type="EMBL" id="KV878681">
    <property type="protein sequence ID" value="OJJ74912.1"/>
    <property type="molecule type" value="Genomic_DNA"/>
</dbReference>